<dbReference type="PANTHER" id="PTHR43721:SF9">
    <property type="entry name" value="GTP-BINDING PROTEIN 1"/>
    <property type="match status" value="1"/>
</dbReference>
<dbReference type="InterPro" id="IPR027417">
    <property type="entry name" value="P-loop_NTPase"/>
</dbReference>
<dbReference type="Pfam" id="PF03144">
    <property type="entry name" value="GTP_EFTU_D2"/>
    <property type="match status" value="1"/>
</dbReference>
<dbReference type="InterPro" id="IPR009001">
    <property type="entry name" value="Transl_elong_EF1A/Init_IF2_C"/>
</dbReference>
<dbReference type="InterPro" id="IPR000795">
    <property type="entry name" value="T_Tr_GTP-bd_dom"/>
</dbReference>
<feature type="domain" description="Tr-type G" evidence="3">
    <location>
        <begin position="116"/>
        <end position="342"/>
    </location>
</feature>
<dbReference type="PANTHER" id="PTHR43721">
    <property type="entry name" value="ELONGATION FACTOR TU-RELATED"/>
    <property type="match status" value="1"/>
</dbReference>
<gene>
    <name evidence="4" type="ORF">HYG87_05045</name>
</gene>
<dbReference type="OrthoDB" id="30874at2157"/>
<dbReference type="RefSeq" id="WP_211534128.1">
    <property type="nucleotide sequence ID" value="NZ_CP058560.1"/>
</dbReference>
<evidence type="ECO:0000313" key="4">
    <source>
        <dbReference type="EMBL" id="QUH23181.1"/>
    </source>
</evidence>
<dbReference type="PRINTS" id="PR00315">
    <property type="entry name" value="ELONGATNFCT"/>
</dbReference>
<protein>
    <submittedName>
        <fullName evidence="4">GTP-binding protein</fullName>
    </submittedName>
</protein>
<dbReference type="GO" id="GO:0005525">
    <property type="term" value="F:GTP binding"/>
    <property type="evidence" value="ECO:0007669"/>
    <property type="project" value="UniProtKB-KW"/>
</dbReference>
<dbReference type="Gene3D" id="2.40.30.10">
    <property type="entry name" value="Translation factors"/>
    <property type="match status" value="2"/>
</dbReference>
<dbReference type="InterPro" id="IPR050055">
    <property type="entry name" value="EF-Tu_GTPase"/>
</dbReference>
<dbReference type="SUPFAM" id="SSF52540">
    <property type="entry name" value="P-loop containing nucleoside triphosphate hydrolases"/>
    <property type="match status" value="1"/>
</dbReference>
<proteinExistence type="predicted"/>
<dbReference type="GO" id="GO:0003924">
    <property type="term" value="F:GTPase activity"/>
    <property type="evidence" value="ECO:0007669"/>
    <property type="project" value="InterPro"/>
</dbReference>
<keyword evidence="1" id="KW-0547">Nucleotide-binding</keyword>
<evidence type="ECO:0000259" key="3">
    <source>
        <dbReference type="PROSITE" id="PS51722"/>
    </source>
</evidence>
<dbReference type="SUPFAM" id="SSF50447">
    <property type="entry name" value="Translation proteins"/>
    <property type="match status" value="1"/>
</dbReference>
<dbReference type="Proteomes" id="UP000681041">
    <property type="component" value="Chromosome"/>
</dbReference>
<dbReference type="GeneID" id="64820108"/>
<dbReference type="GO" id="GO:0003746">
    <property type="term" value="F:translation elongation factor activity"/>
    <property type="evidence" value="ECO:0007669"/>
    <property type="project" value="TreeGrafter"/>
</dbReference>
<organism evidence="4 5">
    <name type="scientific">Methanobacterium alkalithermotolerans</name>
    <dbReference type="NCBI Taxonomy" id="2731220"/>
    <lineage>
        <taxon>Archaea</taxon>
        <taxon>Methanobacteriati</taxon>
        <taxon>Methanobacteriota</taxon>
        <taxon>Methanomada group</taxon>
        <taxon>Methanobacteria</taxon>
        <taxon>Methanobacteriales</taxon>
        <taxon>Methanobacteriaceae</taxon>
        <taxon>Methanobacterium</taxon>
    </lineage>
</organism>
<reference evidence="4" key="1">
    <citation type="submission" date="2020-07" db="EMBL/GenBank/DDBJ databases">
        <title>Methanobacterium. sp. MethCan genome.</title>
        <authorList>
            <person name="Postec A."/>
            <person name="Quemeneur M."/>
        </authorList>
    </citation>
    <scope>NUCLEOTIDE SEQUENCE</scope>
    <source>
        <strain evidence="4">MethCAN</strain>
    </source>
</reference>
<dbReference type="InterPro" id="IPR009000">
    <property type="entry name" value="Transl_B-barrel_sf"/>
</dbReference>
<dbReference type="CDD" id="cd03708">
    <property type="entry name" value="GTPBP_III"/>
    <property type="match status" value="1"/>
</dbReference>
<dbReference type="Gene3D" id="3.40.50.300">
    <property type="entry name" value="P-loop containing nucleotide triphosphate hydrolases"/>
    <property type="match status" value="1"/>
</dbReference>
<evidence type="ECO:0000256" key="1">
    <source>
        <dbReference type="ARBA" id="ARBA00022741"/>
    </source>
</evidence>
<evidence type="ECO:0000256" key="2">
    <source>
        <dbReference type="ARBA" id="ARBA00023134"/>
    </source>
</evidence>
<dbReference type="AlphaFoldDB" id="A0A8T8KCU6"/>
<dbReference type="KEGG" id="meme:HYG87_05045"/>
<dbReference type="SUPFAM" id="SSF50465">
    <property type="entry name" value="EF-Tu/eEF-1alpha/eIF2-gamma C-terminal domain"/>
    <property type="match status" value="1"/>
</dbReference>
<name>A0A8T8KCU6_9EURY</name>
<evidence type="ECO:0000313" key="5">
    <source>
        <dbReference type="Proteomes" id="UP000681041"/>
    </source>
</evidence>
<dbReference type="Pfam" id="PF00009">
    <property type="entry name" value="GTP_EFTU"/>
    <property type="match status" value="1"/>
</dbReference>
<sequence length="530" mass="59399">MIKDLRSFTRKGERKNIEFKVGLSPEFHLKEDRKQRLLSQMKYRMEKGNGEAIYLLGVEDNGELLGLTETQLKESIFVLESISYLIGAEVKISALYPINGKKIAHLRILKVQSPEKEHLLVGVAGHVDHGKSTLLGTLTTGNLDDGSGKSRIFLDVQKHEIERGLSADLSFALYGFCNKNVYYMKNPLDKKEKSALMEKCDRLVSFVDTVGHEPWLRTTIRGIVGQKLNYGLLTIAADDGPTHITREHLGIILAMDLPVLVVITKIDLVTPEELKSVYGKIAELLKLVGRIPYQVKAKEEAYLVAKKMNKHLVPVFNVSSVTGEGLDLLNNLFLNIEIPINLEDQKKPFLMYIDKVYSVKGAGTVVSGTIRQGQVQKGDRLLIGPTTYGEFKELTARSIEMHHYKIGYAKTGDVVGISITGVDMDQISRGAILCHPEYKPESIREFEAEITILVHPTTIKSGYESVTHIETIAETTQLEPLDKKYMSAGDKGKVHMRFKYRPYHVKKGQKLILREGRSKGIGIITRTISD</sequence>
<dbReference type="CDD" id="cd03694">
    <property type="entry name" value="GTPBP_II"/>
    <property type="match status" value="1"/>
</dbReference>
<accession>A0A8T8KCU6</accession>
<dbReference type="PROSITE" id="PS51722">
    <property type="entry name" value="G_TR_2"/>
    <property type="match status" value="1"/>
</dbReference>
<dbReference type="InterPro" id="IPR004161">
    <property type="entry name" value="EFTu-like_2"/>
</dbReference>
<dbReference type="EMBL" id="CP058560">
    <property type="protein sequence ID" value="QUH23181.1"/>
    <property type="molecule type" value="Genomic_DNA"/>
</dbReference>
<keyword evidence="5" id="KW-1185">Reference proteome</keyword>
<keyword evidence="2" id="KW-0342">GTP-binding</keyword>